<name>A0ACA9KV28_9GLOM</name>
<comment type="caution">
    <text evidence="1">The sequence shown here is derived from an EMBL/GenBank/DDBJ whole genome shotgun (WGS) entry which is preliminary data.</text>
</comment>
<keyword evidence="2" id="KW-1185">Reference proteome</keyword>
<accession>A0ACA9KV28</accession>
<organism evidence="1 2">
    <name type="scientific">Cetraspora pellucida</name>
    <dbReference type="NCBI Taxonomy" id="1433469"/>
    <lineage>
        <taxon>Eukaryota</taxon>
        <taxon>Fungi</taxon>
        <taxon>Fungi incertae sedis</taxon>
        <taxon>Mucoromycota</taxon>
        <taxon>Glomeromycotina</taxon>
        <taxon>Glomeromycetes</taxon>
        <taxon>Diversisporales</taxon>
        <taxon>Gigasporaceae</taxon>
        <taxon>Cetraspora</taxon>
    </lineage>
</organism>
<sequence length="519" mass="58016">MFFKSKLPDIKIPEEGIYQFITSNPKGIPDDKVCYVDGITNEYYTFGKFKSESKKFAAGLMDKVGFKRGDVLAIFSPNQVDYPVVLMGTIAAGGKVTLVSSKCTPDQLSYQLADSNSSILIVHPDLLTTVISASIKEDFPIFLFGDKEINGYKPFRSELIKEHEIEPVTYTPKETISTTAYMLYSSGTTGKQKGVEITHRNLVASLVQFREFEKDVSSHSILMGVMPFSHVYALICVVHITLIRGATTVILPKFDVKTFCSCIQKYKINYIHATPPIILSLVKDPIAKTYDLSSIKVIVSTAAPLGNELEHVFFNIFNIPIKQAFGSCGLLMPNMSAKILSNDGHELGHNNPGELCIRGPTVMKCYLKNKDATDAIFDKDGFLHTGDIAYVDNKGNYFIVDRKKELIKHNGIHVAPAELEEILLTHPKILDAAVIGYYSEQCQTEFPVAYIVTKLEKNQSLKNEILNYVNSKLAQHEKIFDLLFIDEVPKSESGKILRRVLREAIMCELIDDQVEKEIG</sequence>
<protein>
    <submittedName>
        <fullName evidence="1">1344_t:CDS:1</fullName>
    </submittedName>
</protein>
<gene>
    <name evidence="1" type="ORF">SPELUC_LOCUS2637</name>
</gene>
<evidence type="ECO:0000313" key="1">
    <source>
        <dbReference type="EMBL" id="CAG8492823.1"/>
    </source>
</evidence>
<dbReference type="Proteomes" id="UP000789366">
    <property type="component" value="Unassembled WGS sequence"/>
</dbReference>
<evidence type="ECO:0000313" key="2">
    <source>
        <dbReference type="Proteomes" id="UP000789366"/>
    </source>
</evidence>
<proteinExistence type="predicted"/>
<dbReference type="EMBL" id="CAJVPW010001822">
    <property type="protein sequence ID" value="CAG8492823.1"/>
    <property type="molecule type" value="Genomic_DNA"/>
</dbReference>
<reference evidence="1" key="1">
    <citation type="submission" date="2021-06" db="EMBL/GenBank/DDBJ databases">
        <authorList>
            <person name="Kallberg Y."/>
            <person name="Tangrot J."/>
            <person name="Rosling A."/>
        </authorList>
    </citation>
    <scope>NUCLEOTIDE SEQUENCE</scope>
    <source>
        <strain evidence="1">28 12/20/2015</strain>
    </source>
</reference>